<reference evidence="5" key="1">
    <citation type="submission" date="2023-07" db="EMBL/GenBank/DDBJ databases">
        <title>Draft genome sequence of Agarivorans aestuarii strain ZMCS4, a CAZymes producing bacteria isolated from the marine brown algae Clodostephus spongiosus.</title>
        <authorList>
            <person name="Lorente B."/>
            <person name="Cabral C."/>
            <person name="Frias J."/>
            <person name="Faria J."/>
            <person name="Toubarro D."/>
        </authorList>
    </citation>
    <scope>NUCLEOTIDE SEQUENCE [LARGE SCALE GENOMIC DNA]</scope>
    <source>
        <strain evidence="5">ZMCS4</strain>
    </source>
</reference>
<dbReference type="InterPro" id="IPR016181">
    <property type="entry name" value="Acyl_CoA_acyltransferase"/>
</dbReference>
<dbReference type="InterPro" id="IPR000182">
    <property type="entry name" value="GNAT_dom"/>
</dbReference>
<dbReference type="InterPro" id="IPR050832">
    <property type="entry name" value="Bact_Acetyltransf"/>
</dbReference>
<dbReference type="Proteomes" id="UP001310248">
    <property type="component" value="Unassembled WGS sequence"/>
</dbReference>
<keyword evidence="2" id="KW-0012">Acyltransferase</keyword>
<gene>
    <name evidence="4" type="ORF">SNR37_003637</name>
</gene>
<dbReference type="EMBL" id="JAYDYW010000007">
    <property type="protein sequence ID" value="MEE1674201.1"/>
    <property type="molecule type" value="Genomic_DNA"/>
</dbReference>
<evidence type="ECO:0000256" key="2">
    <source>
        <dbReference type="ARBA" id="ARBA00023315"/>
    </source>
</evidence>
<dbReference type="PANTHER" id="PTHR43877:SF2">
    <property type="entry name" value="AMINOALKYLPHOSPHONATE N-ACETYLTRANSFERASE-RELATED"/>
    <property type="match status" value="1"/>
</dbReference>
<name>A0ABU7G4Q2_9ALTE</name>
<dbReference type="PANTHER" id="PTHR43877">
    <property type="entry name" value="AMINOALKYLPHOSPHONATE N-ACETYLTRANSFERASE-RELATED-RELATED"/>
    <property type="match status" value="1"/>
</dbReference>
<sequence>MIEICQDNPNSLQSRELLNALAMSLTKIAGNSAKECFEEDEFLSEKAVFIVAKRNGVAIACGGFRYLQPGVCEMKRIYSRQAGVGKLIVQALEARALALGYQQIKLATRKANTQAIRFYTKQGYQVISPFGPYTEHPHYLSLAKPCQSLAIAHKKSAA</sequence>
<dbReference type="Pfam" id="PF00583">
    <property type="entry name" value="Acetyltransf_1"/>
    <property type="match status" value="1"/>
</dbReference>
<proteinExistence type="predicted"/>
<keyword evidence="1" id="KW-0808">Transferase</keyword>
<dbReference type="Gene3D" id="3.40.630.30">
    <property type="match status" value="1"/>
</dbReference>
<dbReference type="SUPFAM" id="SSF55729">
    <property type="entry name" value="Acyl-CoA N-acyltransferases (Nat)"/>
    <property type="match status" value="1"/>
</dbReference>
<comment type="caution">
    <text evidence="4">The sequence shown here is derived from an EMBL/GenBank/DDBJ whole genome shotgun (WGS) entry which is preliminary data.</text>
</comment>
<organism evidence="4 5">
    <name type="scientific">Agarivorans aestuarii</name>
    <dbReference type="NCBI Taxonomy" id="1563703"/>
    <lineage>
        <taxon>Bacteria</taxon>
        <taxon>Pseudomonadati</taxon>
        <taxon>Pseudomonadota</taxon>
        <taxon>Gammaproteobacteria</taxon>
        <taxon>Alteromonadales</taxon>
        <taxon>Alteromonadaceae</taxon>
        <taxon>Agarivorans</taxon>
    </lineage>
</organism>
<accession>A0ABU7G4Q2</accession>
<dbReference type="PROSITE" id="PS51186">
    <property type="entry name" value="GNAT"/>
    <property type="match status" value="1"/>
</dbReference>
<evidence type="ECO:0000256" key="1">
    <source>
        <dbReference type="ARBA" id="ARBA00022679"/>
    </source>
</evidence>
<keyword evidence="5" id="KW-1185">Reference proteome</keyword>
<protein>
    <submittedName>
        <fullName evidence="4">GNAT family N-acetyltransferase</fullName>
    </submittedName>
</protein>
<feature type="domain" description="N-acetyltransferase" evidence="3">
    <location>
        <begin position="2"/>
        <end position="147"/>
    </location>
</feature>
<evidence type="ECO:0000313" key="5">
    <source>
        <dbReference type="Proteomes" id="UP001310248"/>
    </source>
</evidence>
<dbReference type="RefSeq" id="WP_163130564.1">
    <property type="nucleotide sequence ID" value="NZ_JAYDYW010000007.1"/>
</dbReference>
<evidence type="ECO:0000313" key="4">
    <source>
        <dbReference type="EMBL" id="MEE1674201.1"/>
    </source>
</evidence>
<evidence type="ECO:0000259" key="3">
    <source>
        <dbReference type="PROSITE" id="PS51186"/>
    </source>
</evidence>